<dbReference type="AlphaFoldDB" id="A0AA88ZE35"/>
<comment type="caution">
    <text evidence="2">The sequence shown here is derived from an EMBL/GenBank/DDBJ whole genome shotgun (WGS) entry which is preliminary data.</text>
</comment>
<dbReference type="EMBL" id="JPGD01000002">
    <property type="protein sequence ID" value="KGC08156.1"/>
    <property type="molecule type" value="Genomic_DNA"/>
</dbReference>
<evidence type="ECO:0000313" key="3">
    <source>
        <dbReference type="Proteomes" id="UP000029575"/>
    </source>
</evidence>
<dbReference type="RefSeq" id="WP_034209603.1">
    <property type="nucleotide sequence ID" value="NZ_KN150857.1"/>
</dbReference>
<sequence>MSKSLSAQLISVPDGAPAFVMIPYAEYMVQRDEARDSIPHAVGSATVDVATRAWRGYLGLTRAEVVRRMGISRSDYAKQEKREKLHKSMRKKVAAALDITLAQLGF</sequence>
<organism evidence="2 3">
    <name type="scientific">Burkholderia cepacia</name>
    <name type="common">Pseudomonas cepacia</name>
    <dbReference type="NCBI Taxonomy" id="292"/>
    <lineage>
        <taxon>Bacteria</taxon>
        <taxon>Pseudomonadati</taxon>
        <taxon>Pseudomonadota</taxon>
        <taxon>Betaproteobacteria</taxon>
        <taxon>Burkholderiales</taxon>
        <taxon>Burkholderiaceae</taxon>
        <taxon>Burkholderia</taxon>
        <taxon>Burkholderia cepacia complex</taxon>
    </lineage>
</organism>
<dbReference type="SUPFAM" id="SSF47413">
    <property type="entry name" value="lambda repressor-like DNA-binding domains"/>
    <property type="match status" value="1"/>
</dbReference>
<dbReference type="PROSITE" id="PS50943">
    <property type="entry name" value="HTH_CROC1"/>
    <property type="match status" value="1"/>
</dbReference>
<dbReference type="InterPro" id="IPR001387">
    <property type="entry name" value="Cro/C1-type_HTH"/>
</dbReference>
<proteinExistence type="predicted"/>
<dbReference type="Proteomes" id="UP000029575">
    <property type="component" value="Unassembled WGS sequence"/>
</dbReference>
<protein>
    <submittedName>
        <fullName evidence="2">Transcriptional regulator, XRE family</fullName>
    </submittedName>
</protein>
<gene>
    <name evidence="2" type="ORF">DM43_5915</name>
</gene>
<accession>A0AA88ZE35</accession>
<dbReference type="GO" id="GO:0003677">
    <property type="term" value="F:DNA binding"/>
    <property type="evidence" value="ECO:0007669"/>
    <property type="project" value="InterPro"/>
</dbReference>
<name>A0AA88ZE35_BURCE</name>
<dbReference type="InterPro" id="IPR010982">
    <property type="entry name" value="Lambda_DNA-bd_dom_sf"/>
</dbReference>
<feature type="domain" description="HTH cro/C1-type" evidence="1">
    <location>
        <begin position="52"/>
        <end position="104"/>
    </location>
</feature>
<evidence type="ECO:0000259" key="1">
    <source>
        <dbReference type="PROSITE" id="PS50943"/>
    </source>
</evidence>
<evidence type="ECO:0000313" key="2">
    <source>
        <dbReference type="EMBL" id="KGC08156.1"/>
    </source>
</evidence>
<reference evidence="2 3" key="1">
    <citation type="submission" date="2014-06" db="EMBL/GenBank/DDBJ databases">
        <authorList>
            <person name="Bishop-Lilly K.A."/>
            <person name="Broomall S.M."/>
            <person name="Chain P.S."/>
            <person name="Chertkov O."/>
            <person name="Coyne S.R."/>
            <person name="Daligault H.E."/>
            <person name="Davenport K.W."/>
            <person name="Erkkila T."/>
            <person name="Frey K.G."/>
            <person name="Gibbons H.S."/>
            <person name="Gu W."/>
            <person name="Jaissle J."/>
            <person name="Johnson S.L."/>
            <person name="Koroleva G.I."/>
            <person name="Ladner J.T."/>
            <person name="Lo C.-C."/>
            <person name="Minogue T.D."/>
            <person name="Munk C."/>
            <person name="Palacios G.F."/>
            <person name="Redden C.L."/>
            <person name="Rosenzweig C.N."/>
            <person name="Scholz M.B."/>
            <person name="Teshima H."/>
            <person name="Xu Y."/>
        </authorList>
    </citation>
    <scope>NUCLEOTIDE SEQUENCE [LARGE SCALE GENOMIC DNA]</scope>
    <source>
        <strain evidence="2 3">DWS 37UF10B-2</strain>
    </source>
</reference>
<dbReference type="Gene3D" id="1.10.260.40">
    <property type="entry name" value="lambda repressor-like DNA-binding domains"/>
    <property type="match status" value="1"/>
</dbReference>
<dbReference type="CDD" id="cd00093">
    <property type="entry name" value="HTH_XRE"/>
    <property type="match status" value="1"/>
</dbReference>